<protein>
    <submittedName>
        <fullName evidence="1">Uncharacterized protein</fullName>
    </submittedName>
</protein>
<reference evidence="1" key="1">
    <citation type="submission" date="2021-05" db="EMBL/GenBank/DDBJ databases">
        <authorList>
            <person name="Scholz U."/>
            <person name="Mascher M."/>
            <person name="Fiebig A."/>
        </authorList>
    </citation>
    <scope>NUCLEOTIDE SEQUENCE [LARGE SCALE GENOMIC DNA]</scope>
</reference>
<keyword evidence="2" id="KW-1185">Reference proteome</keyword>
<organism evidence="1 2">
    <name type="scientific">Avena sativa</name>
    <name type="common">Oat</name>
    <dbReference type="NCBI Taxonomy" id="4498"/>
    <lineage>
        <taxon>Eukaryota</taxon>
        <taxon>Viridiplantae</taxon>
        <taxon>Streptophyta</taxon>
        <taxon>Embryophyta</taxon>
        <taxon>Tracheophyta</taxon>
        <taxon>Spermatophyta</taxon>
        <taxon>Magnoliopsida</taxon>
        <taxon>Liliopsida</taxon>
        <taxon>Poales</taxon>
        <taxon>Poaceae</taxon>
        <taxon>BOP clade</taxon>
        <taxon>Pooideae</taxon>
        <taxon>Poodae</taxon>
        <taxon>Poeae</taxon>
        <taxon>Poeae Chloroplast Group 1 (Aveneae type)</taxon>
        <taxon>Aveninae</taxon>
        <taxon>Avena</taxon>
    </lineage>
</organism>
<evidence type="ECO:0000313" key="2">
    <source>
        <dbReference type="Proteomes" id="UP001732700"/>
    </source>
</evidence>
<dbReference type="EnsemblPlants" id="AVESA.00010b.r2.2DG0382320.1">
    <property type="protein sequence ID" value="AVESA.00010b.r2.2DG0382320.1.CDS.1"/>
    <property type="gene ID" value="AVESA.00010b.r2.2DG0382320"/>
</dbReference>
<accession>A0ACD5V819</accession>
<proteinExistence type="predicted"/>
<evidence type="ECO:0000313" key="1">
    <source>
        <dbReference type="EnsemblPlants" id="AVESA.00010b.r2.2DG0382320.1.CDS.1"/>
    </source>
</evidence>
<sequence>MGFDLDQLDLLSPQLPPVRTSATPAADDEDDGCATPTLAANVLPTPLVCPPAPRKPRPARAKKRKHCYYYGTPAQAARCYWIVAVPVSHDLAAMFAARRPSSSAEGSLCRPPAGKKVRVHVVG</sequence>
<name>A0ACD5V819_AVESA</name>
<dbReference type="Proteomes" id="UP001732700">
    <property type="component" value="Chromosome 2D"/>
</dbReference>
<reference evidence="1" key="2">
    <citation type="submission" date="2025-09" db="UniProtKB">
        <authorList>
            <consortium name="EnsemblPlants"/>
        </authorList>
    </citation>
    <scope>IDENTIFICATION</scope>
</reference>